<organism evidence="1 2">
    <name type="scientific">Jejuia pallidilutea</name>
    <dbReference type="NCBI Taxonomy" id="504487"/>
    <lineage>
        <taxon>Bacteria</taxon>
        <taxon>Pseudomonadati</taxon>
        <taxon>Bacteroidota</taxon>
        <taxon>Flavobacteriia</taxon>
        <taxon>Flavobacteriales</taxon>
        <taxon>Flavobacteriaceae</taxon>
        <taxon>Jejuia</taxon>
    </lineage>
</organism>
<protein>
    <submittedName>
        <fullName evidence="1">Uncharacterized protein</fullName>
    </submittedName>
</protein>
<evidence type="ECO:0000313" key="1">
    <source>
        <dbReference type="EMBL" id="PQV47683.1"/>
    </source>
</evidence>
<dbReference type="AlphaFoldDB" id="A0A362WZ02"/>
<evidence type="ECO:0000313" key="2">
    <source>
        <dbReference type="Proteomes" id="UP000251545"/>
    </source>
</evidence>
<dbReference type="Proteomes" id="UP000251545">
    <property type="component" value="Unassembled WGS sequence"/>
</dbReference>
<dbReference type="RefSeq" id="WP_170064006.1">
    <property type="nucleotide sequence ID" value="NZ_PVEO01000006.1"/>
</dbReference>
<proteinExistence type="predicted"/>
<accession>A0A362WZ02</accession>
<name>A0A362WZ02_9FLAO</name>
<sequence>MIIICGMTTNNEKPFFFQQRPEKNEKLFEIIFPTINRTITPTGLNNSLGTNMPVFTRTIKST</sequence>
<dbReference type="EMBL" id="PVEO01000006">
    <property type="protein sequence ID" value="PQV47683.1"/>
    <property type="molecule type" value="Genomic_DNA"/>
</dbReference>
<comment type="caution">
    <text evidence="1">The sequence shown here is derived from an EMBL/GenBank/DDBJ whole genome shotgun (WGS) entry which is preliminary data.</text>
</comment>
<gene>
    <name evidence="1" type="ORF">CLV33_1062</name>
</gene>
<reference evidence="1 2" key="1">
    <citation type="submission" date="2018-02" db="EMBL/GenBank/DDBJ databases">
        <title>Genomic Encyclopedia of Archaeal and Bacterial Type Strains, Phase II (KMG-II): from individual species to whole genera.</title>
        <authorList>
            <person name="Goeker M."/>
        </authorList>
    </citation>
    <scope>NUCLEOTIDE SEQUENCE [LARGE SCALE GENOMIC DNA]</scope>
    <source>
        <strain evidence="1 2">DSM 21165</strain>
    </source>
</reference>